<organism evidence="1 2">
    <name type="scientific">Ceriporiopsis subvermispora (strain B)</name>
    <name type="common">White-rot fungus</name>
    <name type="synonym">Gelatoporia subvermispora</name>
    <dbReference type="NCBI Taxonomy" id="914234"/>
    <lineage>
        <taxon>Eukaryota</taxon>
        <taxon>Fungi</taxon>
        <taxon>Dikarya</taxon>
        <taxon>Basidiomycota</taxon>
        <taxon>Agaricomycotina</taxon>
        <taxon>Agaricomycetes</taxon>
        <taxon>Polyporales</taxon>
        <taxon>Gelatoporiaceae</taxon>
        <taxon>Gelatoporia</taxon>
    </lineage>
</organism>
<dbReference type="HOGENOM" id="CLU_2145571_0_0_1"/>
<dbReference type="EMBL" id="KB445792">
    <property type="protein sequence ID" value="EMD40299.1"/>
    <property type="molecule type" value="Genomic_DNA"/>
</dbReference>
<evidence type="ECO:0000313" key="1">
    <source>
        <dbReference type="EMBL" id="EMD40299.1"/>
    </source>
</evidence>
<protein>
    <submittedName>
        <fullName evidence="1">Uncharacterized protein</fullName>
    </submittedName>
</protein>
<gene>
    <name evidence="1" type="ORF">CERSUDRAFT_110906</name>
</gene>
<keyword evidence="2" id="KW-1185">Reference proteome</keyword>
<dbReference type="AlphaFoldDB" id="M2PU88"/>
<accession>M2PU88</accession>
<reference evidence="1 2" key="1">
    <citation type="journal article" date="2012" name="Proc. Natl. Acad. Sci. U.S.A.">
        <title>Comparative genomics of Ceriporiopsis subvermispora and Phanerochaete chrysosporium provide insight into selective ligninolysis.</title>
        <authorList>
            <person name="Fernandez-Fueyo E."/>
            <person name="Ruiz-Duenas F.J."/>
            <person name="Ferreira P."/>
            <person name="Floudas D."/>
            <person name="Hibbett D.S."/>
            <person name="Canessa P."/>
            <person name="Larrondo L.F."/>
            <person name="James T.Y."/>
            <person name="Seelenfreund D."/>
            <person name="Lobos S."/>
            <person name="Polanco R."/>
            <person name="Tello M."/>
            <person name="Honda Y."/>
            <person name="Watanabe T."/>
            <person name="Watanabe T."/>
            <person name="Ryu J.S."/>
            <person name="Kubicek C.P."/>
            <person name="Schmoll M."/>
            <person name="Gaskell J."/>
            <person name="Hammel K.E."/>
            <person name="St John F.J."/>
            <person name="Vanden Wymelenberg A."/>
            <person name="Sabat G."/>
            <person name="Splinter BonDurant S."/>
            <person name="Syed K."/>
            <person name="Yadav J.S."/>
            <person name="Doddapaneni H."/>
            <person name="Subramanian V."/>
            <person name="Lavin J.L."/>
            <person name="Oguiza J.A."/>
            <person name="Perez G."/>
            <person name="Pisabarro A.G."/>
            <person name="Ramirez L."/>
            <person name="Santoyo F."/>
            <person name="Master E."/>
            <person name="Coutinho P.M."/>
            <person name="Henrissat B."/>
            <person name="Lombard V."/>
            <person name="Magnuson J.K."/>
            <person name="Kuees U."/>
            <person name="Hori C."/>
            <person name="Igarashi K."/>
            <person name="Samejima M."/>
            <person name="Held B.W."/>
            <person name="Barry K.W."/>
            <person name="LaButti K.M."/>
            <person name="Lapidus A."/>
            <person name="Lindquist E.A."/>
            <person name="Lucas S.M."/>
            <person name="Riley R."/>
            <person name="Salamov A.A."/>
            <person name="Hoffmeister D."/>
            <person name="Schwenk D."/>
            <person name="Hadar Y."/>
            <person name="Yarden O."/>
            <person name="de Vries R.P."/>
            <person name="Wiebenga A."/>
            <person name="Stenlid J."/>
            <person name="Eastwood D."/>
            <person name="Grigoriev I.V."/>
            <person name="Berka R.M."/>
            <person name="Blanchette R.A."/>
            <person name="Kersten P."/>
            <person name="Martinez A.T."/>
            <person name="Vicuna R."/>
            <person name="Cullen D."/>
        </authorList>
    </citation>
    <scope>NUCLEOTIDE SEQUENCE [LARGE SCALE GENOMIC DNA]</scope>
    <source>
        <strain evidence="1 2">B</strain>
    </source>
</reference>
<proteinExistence type="predicted"/>
<dbReference type="Proteomes" id="UP000016930">
    <property type="component" value="Unassembled WGS sequence"/>
</dbReference>
<evidence type="ECO:0000313" key="2">
    <source>
        <dbReference type="Proteomes" id="UP000016930"/>
    </source>
</evidence>
<name>M2PU88_CERS8</name>
<sequence length="112" mass="12689">MPSRASQSLFNNSLSDGLPYSARSCNICDSQFLIAFCVLGCLPDRPCAASRKCHHSNLLTLKPRLRRIVFKVQYFDLASRQLQQRAKLLEPWPINPSTLLQKYQSPPGLRAQ</sequence>